<feature type="compositionally biased region" description="Basic and acidic residues" evidence="1">
    <location>
        <begin position="813"/>
        <end position="837"/>
    </location>
</feature>
<feature type="region of interest" description="Disordered" evidence="1">
    <location>
        <begin position="894"/>
        <end position="913"/>
    </location>
</feature>
<evidence type="ECO:0008006" key="4">
    <source>
        <dbReference type="Google" id="ProtNLM"/>
    </source>
</evidence>
<sequence length="1154" mass="125754">MVWVVEGTLQSPPGVDVETFPEASSHWLRPVRKYRVGRAGGVRAPPKPGSDKLGAPSRPRLYDFRIASLKVSKDGLIDFETGGDKWEPLYKATAPRNLDPYPLVAVVHNSKKCKLLRKDATKPVALEPDSSGLCHVTVKDGDRFEQDQFFFELKWIPIVVCFAAARADQKPALSQFGKTAGVKIDYGEPRSEHTHYVVRKATPNKHLLSAAMRTMHVVSAAWYQDFKLVCTAPDFPPADQLPAHPGERQEDEDPAAYDKRWQKYEREVLALDPDAGADTARWWSHSLLENDWTSCYPLETEEKYFPIPFTEMDDRAKWIRKVGRKTLFQDVLVASFSGKLDNNDWQGRLLSLGGGHFFASSILQTAPLPNSASQLVDAIETYRTDAKVNIDAKMVIIPPDGLFDEAQRELDEQSLQQKDLLLDLQEQTNASIISSTAVELADAIASVSLDPLLNGPPRSPELRPAPPTGAPMSSIGLPDQTLPFPSGGVPGTHPDSVYPTGRSRTAQTETQRSKVDATQAQPGSEAGPSRAAQQPAPMQEQAQPVPKKPTKLVRRARTGHTAVLDLLEDREEDAAARSTAPRYLTQDLGGKSSSHLTSTRVATESPAVDDDDAMQSSAGTSSGKPRQGKLSRRAGQHKSVLQAWLDDDDMAPVGDAETGESGSGTSQGRAARQAKSKEERMREIREEDDRRAKQEAELHERRKQQEEAERKAGGGRRQRALGTAAGPDTGAVASRQKRAKPTGTDESGSDDARADQPAPKRNAKKDGATPITTLNKRPREMSRAPDDSSSGSERAERGGRKKSRGPPAAESPQTKKEAAAQRKAAKEHEAAERERLLQVKTSKRKGAELDKALNDDFNALKIVKPVIKLMPKPEKLRLGWEEEDSDVERDRLIQADQERLEHGGSDNDDEMDPNRWRQATQAMFVIKPLYLEPHARRGGEDRAPVDPQWSGTTNFKRFRPKNAAAGRPARPERVQIQLVLPEAVDFGLGEGYNDRRGLALNRSQQADGDDDDDADTFSFAGAAKGQTKLNFGGGKKAGSGVKKSTAGSSSSKAKAAPSKAKAKSKRIVADSDDESGGDSSNTLDGAGMDIDELDDDNVPLQPAPAARKVGGRAASARPPSRKTAPATIMIDDSDSDSDSGLTFKGFGKKGGERL</sequence>
<feature type="compositionally biased region" description="Pro residues" evidence="1">
    <location>
        <begin position="457"/>
        <end position="469"/>
    </location>
</feature>
<evidence type="ECO:0000313" key="3">
    <source>
        <dbReference type="Proteomes" id="UP000237144"/>
    </source>
</evidence>
<feature type="compositionally biased region" description="Basic and acidic residues" evidence="1">
    <location>
        <begin position="777"/>
        <end position="786"/>
    </location>
</feature>
<feature type="region of interest" description="Disordered" evidence="1">
    <location>
        <begin position="577"/>
        <end position="853"/>
    </location>
</feature>
<dbReference type="Proteomes" id="UP000237144">
    <property type="component" value="Unassembled WGS sequence"/>
</dbReference>
<name>A0A2S5B6P9_9BASI</name>
<feature type="compositionally biased region" description="Polar residues" evidence="1">
    <location>
        <begin position="502"/>
        <end position="522"/>
    </location>
</feature>
<proteinExistence type="predicted"/>
<feature type="region of interest" description="Disordered" evidence="1">
    <location>
        <begin position="451"/>
        <end position="556"/>
    </location>
</feature>
<feature type="compositionally biased region" description="Basic residues" evidence="1">
    <location>
        <begin position="626"/>
        <end position="636"/>
    </location>
</feature>
<protein>
    <recommendedName>
        <fullName evidence="4">BRCT domain-containing protein</fullName>
    </recommendedName>
</protein>
<evidence type="ECO:0000313" key="2">
    <source>
        <dbReference type="EMBL" id="POY72453.1"/>
    </source>
</evidence>
<feature type="region of interest" description="Disordered" evidence="1">
    <location>
        <begin position="936"/>
        <end position="971"/>
    </location>
</feature>
<accession>A0A2S5B6P9</accession>
<keyword evidence="3" id="KW-1185">Reference proteome</keyword>
<feature type="compositionally biased region" description="Low complexity" evidence="1">
    <location>
        <begin position="531"/>
        <end position="545"/>
    </location>
</feature>
<evidence type="ECO:0000256" key="1">
    <source>
        <dbReference type="SAM" id="MobiDB-lite"/>
    </source>
</evidence>
<feature type="region of interest" description="Disordered" evidence="1">
    <location>
        <begin position="1002"/>
        <end position="1154"/>
    </location>
</feature>
<dbReference type="STRING" id="741276.A0A2S5B6P9"/>
<dbReference type="CDD" id="cd00027">
    <property type="entry name" value="BRCT"/>
    <property type="match status" value="1"/>
</dbReference>
<gene>
    <name evidence="2" type="ORF">BMF94_4279</name>
</gene>
<feature type="compositionally biased region" description="Polar residues" evidence="1">
    <location>
        <begin position="614"/>
        <end position="624"/>
    </location>
</feature>
<feature type="compositionally biased region" description="Polar residues" evidence="1">
    <location>
        <begin position="591"/>
        <end position="602"/>
    </location>
</feature>
<dbReference type="EMBL" id="PJQD01000048">
    <property type="protein sequence ID" value="POY72453.1"/>
    <property type="molecule type" value="Genomic_DNA"/>
</dbReference>
<organism evidence="2 3">
    <name type="scientific">Rhodotorula taiwanensis</name>
    <dbReference type="NCBI Taxonomy" id="741276"/>
    <lineage>
        <taxon>Eukaryota</taxon>
        <taxon>Fungi</taxon>
        <taxon>Dikarya</taxon>
        <taxon>Basidiomycota</taxon>
        <taxon>Pucciniomycotina</taxon>
        <taxon>Microbotryomycetes</taxon>
        <taxon>Sporidiobolales</taxon>
        <taxon>Sporidiobolaceae</taxon>
        <taxon>Rhodotorula</taxon>
    </lineage>
</organism>
<feature type="compositionally biased region" description="Basic and acidic residues" evidence="1">
    <location>
        <begin position="894"/>
        <end position="905"/>
    </location>
</feature>
<feature type="compositionally biased region" description="Basic and acidic residues" evidence="1">
    <location>
        <begin position="675"/>
        <end position="712"/>
    </location>
</feature>
<feature type="compositionally biased region" description="Low complexity" evidence="1">
    <location>
        <begin position="1038"/>
        <end position="1059"/>
    </location>
</feature>
<dbReference type="AlphaFoldDB" id="A0A2S5B6P9"/>
<comment type="caution">
    <text evidence="2">The sequence shown here is derived from an EMBL/GenBank/DDBJ whole genome shotgun (WGS) entry which is preliminary data.</text>
</comment>
<reference evidence="2 3" key="1">
    <citation type="journal article" date="2018" name="Front. Microbiol.">
        <title>Prospects for Fungal Bioremediation of Acidic Radioactive Waste Sites: Characterization and Genome Sequence of Rhodotorula taiwanensis MD1149.</title>
        <authorList>
            <person name="Tkavc R."/>
            <person name="Matrosova V.Y."/>
            <person name="Grichenko O.E."/>
            <person name="Gostincar C."/>
            <person name="Volpe R.P."/>
            <person name="Klimenkova P."/>
            <person name="Gaidamakova E.K."/>
            <person name="Zhou C.E."/>
            <person name="Stewart B.J."/>
            <person name="Lyman M.G."/>
            <person name="Malfatti S.A."/>
            <person name="Rubinfeld B."/>
            <person name="Courtot M."/>
            <person name="Singh J."/>
            <person name="Dalgard C.L."/>
            <person name="Hamilton T."/>
            <person name="Frey K.G."/>
            <person name="Gunde-Cimerman N."/>
            <person name="Dugan L."/>
            <person name="Daly M.J."/>
        </authorList>
    </citation>
    <scope>NUCLEOTIDE SEQUENCE [LARGE SCALE GENOMIC DNA]</scope>
    <source>
        <strain evidence="2 3">MD1149</strain>
    </source>
</reference>
<dbReference type="OrthoDB" id="2535785at2759"/>